<evidence type="ECO:0000313" key="3">
    <source>
        <dbReference type="Proteomes" id="UP001315278"/>
    </source>
</evidence>
<comment type="caution">
    <text evidence="2">The sequence shown here is derived from an EMBL/GenBank/DDBJ whole genome shotgun (WGS) entry which is preliminary data.</text>
</comment>
<dbReference type="EMBL" id="JAFCJH010000034">
    <property type="protein sequence ID" value="MBR0799042.1"/>
    <property type="molecule type" value="Genomic_DNA"/>
</dbReference>
<evidence type="ECO:0000256" key="1">
    <source>
        <dbReference type="SAM" id="MobiDB-lite"/>
    </source>
</evidence>
<dbReference type="Proteomes" id="UP001315278">
    <property type="component" value="Unassembled WGS sequence"/>
</dbReference>
<feature type="region of interest" description="Disordered" evidence="1">
    <location>
        <begin position="42"/>
        <end position="72"/>
    </location>
</feature>
<evidence type="ECO:0000313" key="2">
    <source>
        <dbReference type="EMBL" id="MBR0799042.1"/>
    </source>
</evidence>
<organism evidence="2 3">
    <name type="scientific">Bradyrhizobium jicamae</name>
    <dbReference type="NCBI Taxonomy" id="280332"/>
    <lineage>
        <taxon>Bacteria</taxon>
        <taxon>Pseudomonadati</taxon>
        <taxon>Pseudomonadota</taxon>
        <taxon>Alphaproteobacteria</taxon>
        <taxon>Hyphomicrobiales</taxon>
        <taxon>Nitrobacteraceae</taxon>
        <taxon>Bradyrhizobium</taxon>
    </lineage>
</organism>
<sequence length="72" mass="8515">MHALTEQDIRTRAYELWRAAGGPNIKLDAFWYRAEKELLRERAREERGSHASNGAPRRTVRRRRDTTPTDIH</sequence>
<dbReference type="RefSeq" id="WP_212397553.1">
    <property type="nucleotide sequence ID" value="NZ_JAFCJH010000034.1"/>
</dbReference>
<dbReference type="InterPro" id="IPR021327">
    <property type="entry name" value="DUF2934"/>
</dbReference>
<protein>
    <submittedName>
        <fullName evidence="2">DUF2934 domain-containing protein</fullName>
    </submittedName>
</protein>
<accession>A0ABS5FQG4</accession>
<proteinExistence type="predicted"/>
<dbReference type="Pfam" id="PF11154">
    <property type="entry name" value="DUF2934"/>
    <property type="match status" value="1"/>
</dbReference>
<keyword evidence="3" id="KW-1185">Reference proteome</keyword>
<gene>
    <name evidence="2" type="ORF">JQ615_27010</name>
</gene>
<name>A0ABS5FQG4_9BRAD</name>
<reference evidence="3" key="1">
    <citation type="journal article" date="2021" name="ISME J.">
        <title>Evolutionary origin and ecological implication of a unique nif island in free-living Bradyrhizobium lineages.</title>
        <authorList>
            <person name="Tao J."/>
        </authorList>
    </citation>
    <scope>NUCLEOTIDE SEQUENCE [LARGE SCALE GENOMIC DNA]</scope>
    <source>
        <strain evidence="3">SZCCT0434</strain>
    </source>
</reference>